<dbReference type="KEGG" id="pbl:PAAG_11527"/>
<dbReference type="OrthoDB" id="10562746at2759"/>
<proteinExistence type="predicted"/>
<gene>
    <name evidence="2" type="ORF">PAAG_11527</name>
</gene>
<feature type="compositionally biased region" description="Low complexity" evidence="1">
    <location>
        <begin position="33"/>
        <end position="46"/>
    </location>
</feature>
<dbReference type="VEuPathDB" id="FungiDB:PAAG_11527"/>
<dbReference type="EMBL" id="KN293997">
    <property type="protein sequence ID" value="KGQ01682.1"/>
    <property type="molecule type" value="Genomic_DNA"/>
</dbReference>
<keyword evidence="3" id="KW-1185">Reference proteome</keyword>
<dbReference type="Proteomes" id="UP000002059">
    <property type="component" value="Partially assembled WGS sequence"/>
</dbReference>
<reference evidence="2 3" key="1">
    <citation type="journal article" date="2011" name="PLoS Genet.">
        <title>Comparative genomic analysis of human fungal pathogens causing paracoccidioidomycosis.</title>
        <authorList>
            <person name="Desjardins C.A."/>
            <person name="Champion M.D."/>
            <person name="Holder J.W."/>
            <person name="Muszewska A."/>
            <person name="Goldberg J."/>
            <person name="Bailao A.M."/>
            <person name="Brigido M.M."/>
            <person name="Ferreira M.E."/>
            <person name="Garcia A.M."/>
            <person name="Grynberg M."/>
            <person name="Gujja S."/>
            <person name="Heiman D.I."/>
            <person name="Henn M.R."/>
            <person name="Kodira C.D."/>
            <person name="Leon-Narvaez H."/>
            <person name="Longo L.V."/>
            <person name="Ma L.J."/>
            <person name="Malavazi I."/>
            <person name="Matsuo A.L."/>
            <person name="Morais F.V."/>
            <person name="Pereira M."/>
            <person name="Rodriguez-Brito S."/>
            <person name="Sakthikumar S."/>
            <person name="Salem-Izacc S.M."/>
            <person name="Sykes S.M."/>
            <person name="Teixeira M.M."/>
            <person name="Vallejo M.C."/>
            <person name="Walter M.E."/>
            <person name="Yandava C."/>
            <person name="Young S."/>
            <person name="Zeng Q."/>
            <person name="Zucker J."/>
            <person name="Felipe M.S."/>
            <person name="Goldman G.H."/>
            <person name="Haas B.J."/>
            <person name="McEwen J.G."/>
            <person name="Nino-Vega G."/>
            <person name="Puccia R."/>
            <person name="San-Blas G."/>
            <person name="Soares C.M."/>
            <person name="Birren B.W."/>
            <person name="Cuomo C.A."/>
        </authorList>
    </citation>
    <scope>NUCLEOTIDE SEQUENCE [LARGE SCALE GENOMIC DNA]</scope>
    <source>
        <strain evidence="3">ATCC MYA-826 / Pb01</strain>
    </source>
</reference>
<accession>A0A0A2V5U8</accession>
<evidence type="ECO:0000313" key="3">
    <source>
        <dbReference type="Proteomes" id="UP000002059"/>
    </source>
</evidence>
<protein>
    <submittedName>
        <fullName evidence="2">Uncharacterized protein</fullName>
    </submittedName>
</protein>
<evidence type="ECO:0000313" key="2">
    <source>
        <dbReference type="EMBL" id="KGQ01682.1"/>
    </source>
</evidence>
<dbReference type="RefSeq" id="XP_015703188.1">
    <property type="nucleotide sequence ID" value="XM_015847164.1"/>
</dbReference>
<dbReference type="AlphaFoldDB" id="A0A0A2V5U8"/>
<dbReference type="HOGENOM" id="CLU_2250888_0_0_1"/>
<name>A0A0A2V5U8_PARBA</name>
<feature type="region of interest" description="Disordered" evidence="1">
    <location>
        <begin position="32"/>
        <end position="54"/>
    </location>
</feature>
<sequence>MSDIIAVLPGLEGLRIRSLSLRQLVPETYSRNRVPARPCSSPAPASRGRKGKSPVRIRVTAEILLGHGWLGGVAVASADEPEVLRATRKVPDHRRPKIYLVFPC</sequence>
<evidence type="ECO:0000256" key="1">
    <source>
        <dbReference type="SAM" id="MobiDB-lite"/>
    </source>
</evidence>
<organism evidence="2 3">
    <name type="scientific">Paracoccidioides lutzii (strain ATCC MYA-826 / Pb01)</name>
    <name type="common">Paracoccidioides brasiliensis</name>
    <dbReference type="NCBI Taxonomy" id="502779"/>
    <lineage>
        <taxon>Eukaryota</taxon>
        <taxon>Fungi</taxon>
        <taxon>Dikarya</taxon>
        <taxon>Ascomycota</taxon>
        <taxon>Pezizomycotina</taxon>
        <taxon>Eurotiomycetes</taxon>
        <taxon>Eurotiomycetidae</taxon>
        <taxon>Onygenales</taxon>
        <taxon>Ajellomycetaceae</taxon>
        <taxon>Paracoccidioides</taxon>
    </lineage>
</organism>
<dbReference type="GeneID" id="26970495"/>